<proteinExistence type="inferred from homology"/>
<dbReference type="GO" id="GO:0048029">
    <property type="term" value="F:monosaccharide binding"/>
    <property type="evidence" value="ECO:0007669"/>
    <property type="project" value="TreeGrafter"/>
</dbReference>
<dbReference type="AlphaFoldDB" id="A0A7C0VD58"/>
<evidence type="ECO:0000256" key="8">
    <source>
        <dbReference type="ARBA" id="ARBA00022741"/>
    </source>
</evidence>
<comment type="activity regulation">
    <text evidence="14">Allosterically activated by ADP and other diphosphonucleosides, and allosterically inhibited by phosphoenolpyruvate.</text>
</comment>
<evidence type="ECO:0000256" key="14">
    <source>
        <dbReference type="HAMAP-Rule" id="MF_00339"/>
    </source>
</evidence>
<dbReference type="Gene3D" id="3.40.50.450">
    <property type="match status" value="1"/>
</dbReference>
<dbReference type="GO" id="GO:0061621">
    <property type="term" value="P:canonical glycolysis"/>
    <property type="evidence" value="ECO:0007669"/>
    <property type="project" value="TreeGrafter"/>
</dbReference>
<feature type="active site" description="Proton acceptor" evidence="14">
    <location>
        <position position="128"/>
    </location>
</feature>
<dbReference type="InterPro" id="IPR035966">
    <property type="entry name" value="PKF_sf"/>
</dbReference>
<evidence type="ECO:0000313" key="16">
    <source>
        <dbReference type="EMBL" id="HDI83555.1"/>
    </source>
</evidence>
<comment type="similarity">
    <text evidence="14">Belongs to the phosphofructokinase type A (PFKA) family. ATP-dependent PFK group I subfamily. Prokaryotic clade 'B1' sub-subfamily.</text>
</comment>
<comment type="pathway">
    <text evidence="3 14">Carbohydrate degradation; glycolysis; D-glyceraldehyde 3-phosphate and glycerone phosphate from D-glucose: step 3/4.</text>
</comment>
<dbReference type="GO" id="GO:0016208">
    <property type="term" value="F:AMP binding"/>
    <property type="evidence" value="ECO:0007669"/>
    <property type="project" value="TreeGrafter"/>
</dbReference>
<feature type="domain" description="Phosphofructokinase" evidence="15">
    <location>
        <begin position="4"/>
        <end position="275"/>
    </location>
</feature>
<keyword evidence="12 14" id="KW-0324">Glycolysis</keyword>
<feature type="binding site" description="in other chain" evidence="14">
    <location>
        <position position="155"/>
    </location>
    <ligand>
        <name>ADP</name>
        <dbReference type="ChEBI" id="CHEBI:456216"/>
        <note>allosteric activator; ligand shared between dimeric partners</note>
    </ligand>
</feature>
<keyword evidence="7 14" id="KW-0479">Metal-binding</keyword>
<evidence type="ECO:0000256" key="7">
    <source>
        <dbReference type="ARBA" id="ARBA00022723"/>
    </source>
</evidence>
<dbReference type="PRINTS" id="PR00476">
    <property type="entry name" value="PHFRCTKINASE"/>
</dbReference>
<dbReference type="GO" id="GO:0003872">
    <property type="term" value="F:6-phosphofructokinase activity"/>
    <property type="evidence" value="ECO:0007669"/>
    <property type="project" value="UniProtKB-UniRule"/>
</dbReference>
<evidence type="ECO:0000256" key="13">
    <source>
        <dbReference type="ARBA" id="ARBA00048070"/>
    </source>
</evidence>
<evidence type="ECO:0000256" key="11">
    <source>
        <dbReference type="ARBA" id="ARBA00022842"/>
    </source>
</evidence>
<dbReference type="InterPro" id="IPR022953">
    <property type="entry name" value="ATP_PFK"/>
</dbReference>
<dbReference type="Proteomes" id="UP000885847">
    <property type="component" value="Unassembled WGS sequence"/>
</dbReference>
<feature type="binding site" evidence="14">
    <location>
        <position position="163"/>
    </location>
    <ligand>
        <name>substrate</name>
        <note>ligand shared between dimeric partners</note>
    </ligand>
</feature>
<evidence type="ECO:0000256" key="10">
    <source>
        <dbReference type="ARBA" id="ARBA00022840"/>
    </source>
</evidence>
<evidence type="ECO:0000256" key="4">
    <source>
        <dbReference type="ARBA" id="ARBA00022490"/>
    </source>
</evidence>
<protein>
    <recommendedName>
        <fullName evidence="14">ATP-dependent 6-phosphofructokinase</fullName>
        <shortName evidence="14">ATP-PFK</shortName>
        <shortName evidence="14">Phosphofructokinase</shortName>
        <ecNumber evidence="14">2.7.1.11</ecNumber>
    </recommendedName>
    <alternativeName>
        <fullName evidence="14">Phosphohexokinase</fullName>
    </alternativeName>
</protein>
<keyword evidence="4 14" id="KW-0963">Cytoplasm</keyword>
<evidence type="ECO:0000256" key="5">
    <source>
        <dbReference type="ARBA" id="ARBA00022533"/>
    </source>
</evidence>
<feature type="binding site" description="in other chain" evidence="14">
    <location>
        <begin position="250"/>
        <end position="253"/>
    </location>
    <ligand>
        <name>substrate</name>
        <note>ligand shared between dimeric partners</note>
    </ligand>
</feature>
<organism evidence="16">
    <name type="scientific">candidate division WOR-3 bacterium</name>
    <dbReference type="NCBI Taxonomy" id="2052148"/>
    <lineage>
        <taxon>Bacteria</taxon>
        <taxon>Bacteria division WOR-3</taxon>
    </lineage>
</organism>
<dbReference type="FunFam" id="3.40.50.460:FF:000002">
    <property type="entry name" value="ATP-dependent 6-phosphofructokinase"/>
    <property type="match status" value="1"/>
</dbReference>
<gene>
    <name evidence="14" type="primary">pfkA</name>
    <name evidence="16" type="ORF">ENF18_07190</name>
</gene>
<comment type="subcellular location">
    <subcellularLocation>
        <location evidence="2 14">Cytoplasm</location>
    </subcellularLocation>
</comment>
<feature type="binding site" evidence="14">
    <location>
        <position position="103"/>
    </location>
    <ligand>
        <name>Mg(2+)</name>
        <dbReference type="ChEBI" id="CHEBI:18420"/>
        <note>catalytic</note>
    </ligand>
</feature>
<dbReference type="GO" id="GO:0042802">
    <property type="term" value="F:identical protein binding"/>
    <property type="evidence" value="ECO:0007669"/>
    <property type="project" value="TreeGrafter"/>
</dbReference>
<evidence type="ECO:0000259" key="15">
    <source>
        <dbReference type="Pfam" id="PF00365"/>
    </source>
</evidence>
<keyword evidence="8 14" id="KW-0547">Nucleotide-binding</keyword>
<name>A0A7C0VD58_UNCW3</name>
<keyword evidence="5 14" id="KW-0021">Allosteric enzyme</keyword>
<evidence type="ECO:0000256" key="2">
    <source>
        <dbReference type="ARBA" id="ARBA00004496"/>
    </source>
</evidence>
<dbReference type="Gene3D" id="3.40.50.460">
    <property type="entry name" value="Phosphofructokinase domain"/>
    <property type="match status" value="1"/>
</dbReference>
<evidence type="ECO:0000256" key="6">
    <source>
        <dbReference type="ARBA" id="ARBA00022679"/>
    </source>
</evidence>
<dbReference type="GO" id="GO:0005524">
    <property type="term" value="F:ATP binding"/>
    <property type="evidence" value="ECO:0007669"/>
    <property type="project" value="UniProtKB-KW"/>
</dbReference>
<keyword evidence="10 14" id="KW-0067">ATP-binding</keyword>
<evidence type="ECO:0000256" key="12">
    <source>
        <dbReference type="ARBA" id="ARBA00023152"/>
    </source>
</evidence>
<dbReference type="GO" id="GO:0030388">
    <property type="term" value="P:fructose 1,6-bisphosphate metabolic process"/>
    <property type="evidence" value="ECO:0007669"/>
    <property type="project" value="TreeGrafter"/>
</dbReference>
<keyword evidence="9 14" id="KW-0418">Kinase</keyword>
<comment type="caution">
    <text evidence="16">The sequence shown here is derived from an EMBL/GenBank/DDBJ whole genome shotgun (WGS) entry which is preliminary data.</text>
</comment>
<feature type="binding site" evidence="14">
    <location>
        <begin position="102"/>
        <end position="105"/>
    </location>
    <ligand>
        <name>ATP</name>
        <dbReference type="ChEBI" id="CHEBI:30616"/>
    </ligand>
</feature>
<evidence type="ECO:0000256" key="9">
    <source>
        <dbReference type="ARBA" id="ARBA00022777"/>
    </source>
</evidence>
<feature type="binding site" description="in other chain" evidence="14">
    <location>
        <position position="212"/>
    </location>
    <ligand>
        <name>ADP</name>
        <dbReference type="ChEBI" id="CHEBI:456216"/>
        <note>allosteric activator; ligand shared between dimeric partners</note>
    </ligand>
</feature>
<feature type="binding site" description="in other chain" evidence="14">
    <location>
        <begin position="186"/>
        <end position="188"/>
    </location>
    <ligand>
        <name>ADP</name>
        <dbReference type="ChEBI" id="CHEBI:456216"/>
        <note>allosteric activator; ligand shared between dimeric partners</note>
    </ligand>
</feature>
<reference evidence="16" key="1">
    <citation type="journal article" date="2020" name="mSystems">
        <title>Genome- and Community-Level Interaction Insights into Carbon Utilization and Element Cycling Functions of Hydrothermarchaeota in Hydrothermal Sediment.</title>
        <authorList>
            <person name="Zhou Z."/>
            <person name="Liu Y."/>
            <person name="Xu W."/>
            <person name="Pan J."/>
            <person name="Luo Z.H."/>
            <person name="Li M."/>
        </authorList>
    </citation>
    <scope>NUCLEOTIDE SEQUENCE [LARGE SCALE GENOMIC DNA]</scope>
    <source>
        <strain evidence="16">HyVt-102</strain>
    </source>
</reference>
<dbReference type="EMBL" id="DQWE01000341">
    <property type="protein sequence ID" value="HDI83555.1"/>
    <property type="molecule type" value="Genomic_DNA"/>
</dbReference>
<evidence type="ECO:0000256" key="3">
    <source>
        <dbReference type="ARBA" id="ARBA00004679"/>
    </source>
</evidence>
<keyword evidence="6 14" id="KW-0808">Transferase</keyword>
<sequence length="324" mass="35521">MKTIGIVTPGGDAPGMNAAIRATVRKALSEGLRVFGIRNGFAGLIYGEIEELDWKSVSGIMDLGGTILHTERFENFSDPENLATASEELKRNRIDGLIVIGGDGSLKGGYALHHFAKIGVVGIPASIDNDIYGTDETIGFDTACNTAVDAIKNIKDTATSYERIFVVEVMGKKRGFIALHVGLTVGAEAIIIPEEKFDSERFAQELIKGRKKGMRRAIIVYAEGAGNREEFVRFLRERTGFIVRESILGYIQRGGSPTYRSRLLGSLFGEKSIDVLLKYPEEANMVGIKDNSLTITSLKVVINNEKPINLDLLRVHRDISVFKV</sequence>
<accession>A0A7C0VD58</accession>
<dbReference type="PANTHER" id="PTHR13697:SF4">
    <property type="entry name" value="ATP-DEPENDENT 6-PHOSPHOFRUCTOKINASE"/>
    <property type="match status" value="1"/>
</dbReference>
<dbReference type="UniPathway" id="UPA00109">
    <property type="reaction ID" value="UER00182"/>
</dbReference>
<comment type="cofactor">
    <cofactor evidence="1 14">
        <name>Mg(2+)</name>
        <dbReference type="ChEBI" id="CHEBI:18420"/>
    </cofactor>
</comment>
<dbReference type="SUPFAM" id="SSF53784">
    <property type="entry name" value="Phosphofructokinase"/>
    <property type="match status" value="1"/>
</dbReference>
<feature type="binding site" evidence="14">
    <location>
        <position position="244"/>
    </location>
    <ligand>
        <name>substrate</name>
        <note>ligand shared between dimeric partners</note>
    </ligand>
</feature>
<dbReference type="GO" id="GO:0006002">
    <property type="term" value="P:fructose 6-phosphate metabolic process"/>
    <property type="evidence" value="ECO:0007669"/>
    <property type="project" value="InterPro"/>
</dbReference>
<keyword evidence="11 14" id="KW-0460">Magnesium</keyword>
<feature type="binding site" evidence="14">
    <location>
        <begin position="72"/>
        <end position="73"/>
    </location>
    <ligand>
        <name>ATP</name>
        <dbReference type="ChEBI" id="CHEBI:30616"/>
    </ligand>
</feature>
<dbReference type="Pfam" id="PF00365">
    <property type="entry name" value="PFK"/>
    <property type="match status" value="1"/>
</dbReference>
<dbReference type="NCBIfam" id="NF002872">
    <property type="entry name" value="PRK03202.1"/>
    <property type="match status" value="1"/>
</dbReference>
<feature type="binding site" evidence="14">
    <location>
        <begin position="21"/>
        <end position="25"/>
    </location>
    <ligand>
        <name>ADP</name>
        <dbReference type="ChEBI" id="CHEBI:456216"/>
        <note>allosteric activator; ligand shared between dimeric partners</note>
    </ligand>
</feature>
<evidence type="ECO:0000256" key="1">
    <source>
        <dbReference type="ARBA" id="ARBA00001946"/>
    </source>
</evidence>
<dbReference type="GO" id="GO:0005945">
    <property type="term" value="C:6-phosphofructokinase complex"/>
    <property type="evidence" value="ECO:0007669"/>
    <property type="project" value="TreeGrafter"/>
</dbReference>
<dbReference type="HAMAP" id="MF_00339">
    <property type="entry name" value="Phosphofructokinase_I_B1"/>
    <property type="match status" value="1"/>
</dbReference>
<dbReference type="GO" id="GO:0046872">
    <property type="term" value="F:metal ion binding"/>
    <property type="evidence" value="ECO:0007669"/>
    <property type="project" value="UniProtKB-KW"/>
</dbReference>
<comment type="subunit">
    <text evidence="14">Homotetramer.</text>
</comment>
<feature type="binding site" description="in other chain" evidence="14">
    <location>
        <begin position="126"/>
        <end position="128"/>
    </location>
    <ligand>
        <name>substrate</name>
        <note>ligand shared between dimeric partners</note>
    </ligand>
</feature>
<comment type="catalytic activity">
    <reaction evidence="13 14">
        <text>beta-D-fructose 6-phosphate + ATP = beta-D-fructose 1,6-bisphosphate + ADP + H(+)</text>
        <dbReference type="Rhea" id="RHEA:16109"/>
        <dbReference type="ChEBI" id="CHEBI:15378"/>
        <dbReference type="ChEBI" id="CHEBI:30616"/>
        <dbReference type="ChEBI" id="CHEBI:32966"/>
        <dbReference type="ChEBI" id="CHEBI:57634"/>
        <dbReference type="ChEBI" id="CHEBI:456216"/>
        <dbReference type="EC" id="2.7.1.11"/>
    </reaction>
</comment>
<dbReference type="PIRSF" id="PIRSF000532">
    <property type="entry name" value="ATP_PFK_prok"/>
    <property type="match status" value="1"/>
</dbReference>
<dbReference type="InterPro" id="IPR012003">
    <property type="entry name" value="ATP_PFK_prok-type"/>
</dbReference>
<comment type="caution">
    <text evidence="14">Lacks conserved residue(s) required for the propagation of feature annotation.</text>
</comment>
<dbReference type="InterPro" id="IPR000023">
    <property type="entry name" value="Phosphofructokinase_dom"/>
</dbReference>
<feature type="binding site" evidence="14">
    <location>
        <position position="11"/>
    </location>
    <ligand>
        <name>ATP</name>
        <dbReference type="ChEBI" id="CHEBI:30616"/>
    </ligand>
</feature>
<feature type="binding site" description="in other chain" evidence="14">
    <location>
        <position position="223"/>
    </location>
    <ligand>
        <name>substrate</name>
        <note>ligand shared between dimeric partners</note>
    </ligand>
</feature>
<dbReference type="GO" id="GO:0070095">
    <property type="term" value="F:fructose-6-phosphate binding"/>
    <property type="evidence" value="ECO:0007669"/>
    <property type="project" value="TreeGrafter"/>
</dbReference>
<comment type="function">
    <text evidence="14">Catalyzes the phosphorylation of D-fructose 6-phosphate to fructose 1,6-bisphosphate by ATP, the first committing step of glycolysis.</text>
</comment>
<dbReference type="InterPro" id="IPR012828">
    <property type="entry name" value="PFKA_ATP_prok"/>
</dbReference>
<dbReference type="EC" id="2.7.1.11" evidence="14"/>
<dbReference type="PANTHER" id="PTHR13697">
    <property type="entry name" value="PHOSPHOFRUCTOKINASE"/>
    <property type="match status" value="1"/>
</dbReference>